<dbReference type="EMBL" id="MGEP01000021">
    <property type="protein sequence ID" value="OGL87316.1"/>
    <property type="molecule type" value="Genomic_DNA"/>
</dbReference>
<accession>A0A1F7V9Z7</accession>
<keyword evidence="1" id="KW-0472">Membrane</keyword>
<reference evidence="2 3" key="1">
    <citation type="journal article" date="2016" name="Nat. Commun.">
        <title>Thousands of microbial genomes shed light on interconnected biogeochemical processes in an aquifer system.</title>
        <authorList>
            <person name="Anantharaman K."/>
            <person name="Brown C.T."/>
            <person name="Hug L.A."/>
            <person name="Sharon I."/>
            <person name="Castelle C.J."/>
            <person name="Probst A.J."/>
            <person name="Thomas B.C."/>
            <person name="Singh A."/>
            <person name="Wilkins M.J."/>
            <person name="Karaoz U."/>
            <person name="Brodie E.L."/>
            <person name="Williams K.H."/>
            <person name="Hubbard S.S."/>
            <person name="Banfield J.F."/>
        </authorList>
    </citation>
    <scope>NUCLEOTIDE SEQUENCE [LARGE SCALE GENOMIC DNA]</scope>
</reference>
<dbReference type="AlphaFoldDB" id="A0A1F7V9Z7"/>
<organism evidence="2 3">
    <name type="scientific">Candidatus Uhrbacteria bacterium RIFCSPLOWO2_02_FULL_48_12</name>
    <dbReference type="NCBI Taxonomy" id="1802407"/>
    <lineage>
        <taxon>Bacteria</taxon>
        <taxon>Candidatus Uhriibacteriota</taxon>
    </lineage>
</organism>
<gene>
    <name evidence="2" type="ORF">A3I40_01700</name>
</gene>
<sequence>MLYTSKDLLYIVLAFCILWLTIFFSWALYYIALILRDAYRMFSDMRQRLDAVDQFIKVVTEKLEHTTSYLGLLVESFGRLIAFLQDRRETRSSKRKGG</sequence>
<proteinExistence type="predicted"/>
<dbReference type="STRING" id="1802407.A3I40_01700"/>
<dbReference type="Proteomes" id="UP000178723">
    <property type="component" value="Unassembled WGS sequence"/>
</dbReference>
<evidence type="ECO:0000313" key="3">
    <source>
        <dbReference type="Proteomes" id="UP000178723"/>
    </source>
</evidence>
<keyword evidence="1" id="KW-1133">Transmembrane helix</keyword>
<feature type="transmembrane region" description="Helical" evidence="1">
    <location>
        <begin position="12"/>
        <end position="35"/>
    </location>
</feature>
<comment type="caution">
    <text evidence="2">The sequence shown here is derived from an EMBL/GenBank/DDBJ whole genome shotgun (WGS) entry which is preliminary data.</text>
</comment>
<protein>
    <submittedName>
        <fullName evidence="2">Uncharacterized protein</fullName>
    </submittedName>
</protein>
<evidence type="ECO:0000313" key="2">
    <source>
        <dbReference type="EMBL" id="OGL87316.1"/>
    </source>
</evidence>
<name>A0A1F7V9Z7_9BACT</name>
<keyword evidence="1" id="KW-0812">Transmembrane</keyword>
<evidence type="ECO:0000256" key="1">
    <source>
        <dbReference type="SAM" id="Phobius"/>
    </source>
</evidence>